<dbReference type="SUPFAM" id="SSF55347">
    <property type="entry name" value="Glyceraldehyde-3-phosphate dehydrogenase-like, C-terminal domain"/>
    <property type="match status" value="1"/>
</dbReference>
<evidence type="ECO:0000256" key="1">
    <source>
        <dbReference type="ARBA" id="ARBA00023002"/>
    </source>
</evidence>
<feature type="domain" description="GFO/IDH/MocA-like oxidoreductase" evidence="4">
    <location>
        <begin position="497"/>
        <end position="626"/>
    </location>
</feature>
<dbReference type="AlphaFoldDB" id="A0A5S4FMS5"/>
<dbReference type="InterPro" id="IPR011032">
    <property type="entry name" value="GroES-like_sf"/>
</dbReference>
<comment type="caution">
    <text evidence="5">The sequence shown here is derived from an EMBL/GenBank/DDBJ whole genome shotgun (WGS) entry which is preliminary data.</text>
</comment>
<dbReference type="PANTHER" id="PTHR43818:SF11">
    <property type="entry name" value="BCDNA.GH03377"/>
    <property type="match status" value="1"/>
</dbReference>
<feature type="region of interest" description="Disordered" evidence="2">
    <location>
        <begin position="1"/>
        <end position="42"/>
    </location>
</feature>
<dbReference type="Gene3D" id="3.90.180.10">
    <property type="entry name" value="Medium-chain alcohol dehydrogenases, catalytic domain"/>
    <property type="match status" value="1"/>
</dbReference>
<dbReference type="EMBL" id="VCKY01000035">
    <property type="protein sequence ID" value="TMR21973.1"/>
    <property type="molecule type" value="Genomic_DNA"/>
</dbReference>
<dbReference type="GO" id="GO:0016491">
    <property type="term" value="F:oxidoreductase activity"/>
    <property type="evidence" value="ECO:0007669"/>
    <property type="project" value="UniProtKB-KW"/>
</dbReference>
<protein>
    <submittedName>
        <fullName evidence="5">Oxidoreductase</fullName>
    </submittedName>
</protein>
<dbReference type="Pfam" id="PF22725">
    <property type="entry name" value="GFO_IDH_MocA_C3"/>
    <property type="match status" value="1"/>
</dbReference>
<gene>
    <name evidence="5" type="ORF">ETD86_13175</name>
</gene>
<evidence type="ECO:0000313" key="5">
    <source>
        <dbReference type="EMBL" id="TMR21973.1"/>
    </source>
</evidence>
<evidence type="ECO:0000259" key="3">
    <source>
        <dbReference type="Pfam" id="PF01408"/>
    </source>
</evidence>
<dbReference type="Pfam" id="PF01408">
    <property type="entry name" value="GFO_IDH_MocA"/>
    <property type="match status" value="1"/>
</dbReference>
<accession>A0A5S4FMS5</accession>
<feature type="domain" description="Gfo/Idh/MocA-like oxidoreductase N-terminal" evidence="3">
    <location>
        <begin position="370"/>
        <end position="484"/>
    </location>
</feature>
<dbReference type="Proteomes" id="UP000309128">
    <property type="component" value="Unassembled WGS sequence"/>
</dbReference>
<dbReference type="SUPFAM" id="SSF50129">
    <property type="entry name" value="GroES-like"/>
    <property type="match status" value="1"/>
</dbReference>
<name>A0A5S4FMS5_9ACTN</name>
<evidence type="ECO:0000313" key="6">
    <source>
        <dbReference type="Proteomes" id="UP000309128"/>
    </source>
</evidence>
<evidence type="ECO:0000256" key="2">
    <source>
        <dbReference type="SAM" id="MobiDB-lite"/>
    </source>
</evidence>
<organism evidence="5 6">
    <name type="scientific">Nonomuraea turkmeniaca</name>
    <dbReference type="NCBI Taxonomy" id="103838"/>
    <lineage>
        <taxon>Bacteria</taxon>
        <taxon>Bacillati</taxon>
        <taxon>Actinomycetota</taxon>
        <taxon>Actinomycetes</taxon>
        <taxon>Streptosporangiales</taxon>
        <taxon>Streptosporangiaceae</taxon>
        <taxon>Nonomuraea</taxon>
    </lineage>
</organism>
<keyword evidence="1" id="KW-0560">Oxidoreductase</keyword>
<dbReference type="PANTHER" id="PTHR43818">
    <property type="entry name" value="BCDNA.GH03377"/>
    <property type="match status" value="1"/>
</dbReference>
<keyword evidence="6" id="KW-1185">Reference proteome</keyword>
<dbReference type="InterPro" id="IPR000683">
    <property type="entry name" value="Gfo/Idh/MocA-like_OxRdtase_N"/>
</dbReference>
<evidence type="ECO:0000259" key="4">
    <source>
        <dbReference type="Pfam" id="PF22725"/>
    </source>
</evidence>
<dbReference type="InterPro" id="IPR055170">
    <property type="entry name" value="GFO_IDH_MocA-like_dom"/>
</dbReference>
<dbReference type="Gene3D" id="3.40.50.720">
    <property type="entry name" value="NAD(P)-binding Rossmann-like Domain"/>
    <property type="match status" value="2"/>
</dbReference>
<dbReference type="InterPro" id="IPR036291">
    <property type="entry name" value="NAD(P)-bd_dom_sf"/>
</dbReference>
<reference evidence="5 6" key="1">
    <citation type="submission" date="2019-05" db="EMBL/GenBank/DDBJ databases">
        <title>Draft genome sequence of Nonomuraea turkmeniaca DSM 43926.</title>
        <authorList>
            <person name="Saricaoglu S."/>
            <person name="Isik K."/>
        </authorList>
    </citation>
    <scope>NUCLEOTIDE SEQUENCE [LARGE SCALE GENOMIC DNA]</scope>
    <source>
        <strain evidence="5 6">DSM 43926</strain>
    </source>
</reference>
<sequence length="732" mass="75217">MVSAVGTRPRTGRSGGVMSGSADRPSSPDTRPALQGPSEMSAEVRAIRWPRRGMAEVDGNVDLGAPGPGEVAVDVEVSVTSSGTERARFLGLPTADVSFPHSPGYLAAGRVTTASPGLPEGTRVALRDAPHQSRVVVPARAAHPVPEGVTAADAALWQLGLTAMHGLAMGGYRPGEPVAVVGAGLLGIVARRIAAARGSSLRLAVAASDAKAWAARREEGTLFRIAGSGTAAGCPLVLDVTGTPEGLAVAVASAADGGRVVVLGSPRASLAPMPAGALYERGLSLVGAHIATLAEDAAAEFTAEFFAHLAGRRLAFSDVLVPYAAGDAPMAYRRLASDRSFVGAVFEWRREAPVAPAAVRRSVSGRVEPLRYGLAGCGDIGMTNGQAVAGADQAELVACYDPVRRLAEDVARHCGGRAVASMTELLERGDVDAVIVATPHDMHEPLAVAALDAGKHVLLEKPVAVDLPSALRVADAARAATGTLGMLFPLRLDRRVRSAAAAIRAGLLGAPTGAVSTYLIDKPPSYFYGGFSHRVTSTWRMSRARAGGGFLMMNVIHHLDVLRFLLGCEADDVFARTLPSDVAPEVEDLVSLMVRFGDAVATLVGSASVVGGPGSALRVWGKAGHVEVLPRMSATSLLAAEDVRPAETGPGESPSYQPSAVELKTLAVNRFAVAVRRGERPDVEIGDGIAVQAMIEAAYGSAASGRPVSLASVMEAATPSQGAPDPAAPHAV</sequence>
<dbReference type="Gene3D" id="3.30.360.10">
    <property type="entry name" value="Dihydrodipicolinate Reductase, domain 2"/>
    <property type="match status" value="1"/>
</dbReference>
<dbReference type="OrthoDB" id="9792085at2"/>
<dbReference type="SUPFAM" id="SSF51735">
    <property type="entry name" value="NAD(P)-binding Rossmann-fold domains"/>
    <property type="match status" value="2"/>
</dbReference>
<proteinExistence type="predicted"/>
<dbReference type="GO" id="GO:0000166">
    <property type="term" value="F:nucleotide binding"/>
    <property type="evidence" value="ECO:0007669"/>
    <property type="project" value="InterPro"/>
</dbReference>
<dbReference type="InterPro" id="IPR050463">
    <property type="entry name" value="Gfo/Idh/MocA_oxidrdct_glycsds"/>
</dbReference>